<keyword evidence="4" id="KW-1185">Reference proteome</keyword>
<sequence length="76" mass="8692">MGDEAKIRDIFKRFDRDGSGEISARELVEVLREADKTQNPGRDESQRDTIVKKKAGVNNIHRIGPIRVIISLYQQL</sequence>
<evidence type="ECO:0000313" key="4">
    <source>
        <dbReference type="Proteomes" id="UP001208570"/>
    </source>
</evidence>
<feature type="domain" description="EF-hand" evidence="2">
    <location>
        <begin position="2"/>
        <end position="37"/>
    </location>
</feature>
<name>A0AAD9IZP2_9ANNE</name>
<dbReference type="SUPFAM" id="SSF47473">
    <property type="entry name" value="EF-hand"/>
    <property type="match status" value="1"/>
</dbReference>
<dbReference type="InterPro" id="IPR002048">
    <property type="entry name" value="EF_hand_dom"/>
</dbReference>
<evidence type="ECO:0000256" key="1">
    <source>
        <dbReference type="ARBA" id="ARBA00022837"/>
    </source>
</evidence>
<dbReference type="EMBL" id="JAODUP010000880">
    <property type="protein sequence ID" value="KAK2143075.1"/>
    <property type="molecule type" value="Genomic_DNA"/>
</dbReference>
<dbReference type="InterPro" id="IPR018247">
    <property type="entry name" value="EF_Hand_1_Ca_BS"/>
</dbReference>
<evidence type="ECO:0000259" key="2">
    <source>
        <dbReference type="PROSITE" id="PS50222"/>
    </source>
</evidence>
<dbReference type="PROSITE" id="PS00018">
    <property type="entry name" value="EF_HAND_1"/>
    <property type="match status" value="1"/>
</dbReference>
<evidence type="ECO:0000313" key="3">
    <source>
        <dbReference type="EMBL" id="KAK2143075.1"/>
    </source>
</evidence>
<keyword evidence="1" id="KW-0106">Calcium</keyword>
<dbReference type="InterPro" id="IPR011992">
    <property type="entry name" value="EF-hand-dom_pair"/>
</dbReference>
<comment type="caution">
    <text evidence="3">The sequence shown here is derived from an EMBL/GenBank/DDBJ whole genome shotgun (WGS) entry which is preliminary data.</text>
</comment>
<dbReference type="GO" id="GO:0005509">
    <property type="term" value="F:calcium ion binding"/>
    <property type="evidence" value="ECO:0007669"/>
    <property type="project" value="InterPro"/>
</dbReference>
<dbReference type="AlphaFoldDB" id="A0AAD9IZP2"/>
<organism evidence="3 4">
    <name type="scientific">Paralvinella palmiformis</name>
    <dbReference type="NCBI Taxonomy" id="53620"/>
    <lineage>
        <taxon>Eukaryota</taxon>
        <taxon>Metazoa</taxon>
        <taxon>Spiralia</taxon>
        <taxon>Lophotrochozoa</taxon>
        <taxon>Annelida</taxon>
        <taxon>Polychaeta</taxon>
        <taxon>Sedentaria</taxon>
        <taxon>Canalipalpata</taxon>
        <taxon>Terebellida</taxon>
        <taxon>Terebelliformia</taxon>
        <taxon>Alvinellidae</taxon>
        <taxon>Paralvinella</taxon>
    </lineage>
</organism>
<reference evidence="3" key="1">
    <citation type="journal article" date="2023" name="Mol. Biol. Evol.">
        <title>Third-Generation Sequencing Reveals the Adaptive Role of the Epigenome in Three Deep-Sea Polychaetes.</title>
        <authorList>
            <person name="Perez M."/>
            <person name="Aroh O."/>
            <person name="Sun Y."/>
            <person name="Lan Y."/>
            <person name="Juniper S.K."/>
            <person name="Young C.R."/>
            <person name="Angers B."/>
            <person name="Qian P.Y."/>
        </authorList>
    </citation>
    <scope>NUCLEOTIDE SEQUENCE</scope>
    <source>
        <strain evidence="3">P08H-3</strain>
    </source>
</reference>
<dbReference type="PROSITE" id="PS50222">
    <property type="entry name" value="EF_HAND_2"/>
    <property type="match status" value="1"/>
</dbReference>
<dbReference type="SMART" id="SM00054">
    <property type="entry name" value="EFh"/>
    <property type="match status" value="1"/>
</dbReference>
<dbReference type="Proteomes" id="UP001208570">
    <property type="component" value="Unassembled WGS sequence"/>
</dbReference>
<gene>
    <name evidence="3" type="ORF">LSH36_880g00042</name>
</gene>
<dbReference type="Gene3D" id="1.10.238.10">
    <property type="entry name" value="EF-hand"/>
    <property type="match status" value="1"/>
</dbReference>
<dbReference type="Pfam" id="PF13405">
    <property type="entry name" value="EF-hand_6"/>
    <property type="match status" value="1"/>
</dbReference>
<proteinExistence type="predicted"/>
<accession>A0AAD9IZP2</accession>
<protein>
    <recommendedName>
        <fullName evidence="2">EF-hand domain-containing protein</fullName>
    </recommendedName>
</protein>